<dbReference type="Proteomes" id="UP000829685">
    <property type="component" value="Unassembled WGS sequence"/>
</dbReference>
<dbReference type="SUPFAM" id="SSF46988">
    <property type="entry name" value="Tubulin chaperone cofactor A"/>
    <property type="match status" value="1"/>
</dbReference>
<evidence type="ECO:0000313" key="5">
    <source>
        <dbReference type="Proteomes" id="UP000829685"/>
    </source>
</evidence>
<dbReference type="InterPro" id="IPR036126">
    <property type="entry name" value="TBCA_sf"/>
</dbReference>
<comment type="caution">
    <text evidence="4">The sequence shown here is derived from an EMBL/GenBank/DDBJ whole genome shotgun (WGS) entry which is preliminary data.</text>
</comment>
<accession>A0A9P9WJD8</accession>
<dbReference type="PANTHER" id="PTHR21500:SF0">
    <property type="entry name" value="TUBULIN-SPECIFIC CHAPERONE A"/>
    <property type="match status" value="1"/>
</dbReference>
<name>A0A9P9WJD8_9PEZI</name>
<evidence type="ECO:0000256" key="1">
    <source>
        <dbReference type="ARBA" id="ARBA00006806"/>
    </source>
</evidence>
<organism evidence="4 5">
    <name type="scientific">Neoarthrinium moseri</name>
    <dbReference type="NCBI Taxonomy" id="1658444"/>
    <lineage>
        <taxon>Eukaryota</taxon>
        <taxon>Fungi</taxon>
        <taxon>Dikarya</taxon>
        <taxon>Ascomycota</taxon>
        <taxon>Pezizomycotina</taxon>
        <taxon>Sordariomycetes</taxon>
        <taxon>Xylariomycetidae</taxon>
        <taxon>Amphisphaeriales</taxon>
        <taxon>Apiosporaceae</taxon>
        <taxon>Neoarthrinium</taxon>
    </lineage>
</organism>
<dbReference type="GO" id="GO:0007021">
    <property type="term" value="P:tubulin complex assembly"/>
    <property type="evidence" value="ECO:0007669"/>
    <property type="project" value="UniProtKB-UniRule"/>
</dbReference>
<gene>
    <name evidence="4" type="ORF">JX265_007809</name>
</gene>
<dbReference type="GO" id="GO:0005829">
    <property type="term" value="C:cytosol"/>
    <property type="evidence" value="ECO:0007669"/>
    <property type="project" value="TreeGrafter"/>
</dbReference>
<dbReference type="GO" id="GO:0048487">
    <property type="term" value="F:beta-tubulin binding"/>
    <property type="evidence" value="ECO:0007669"/>
    <property type="project" value="InterPro"/>
</dbReference>
<dbReference type="Pfam" id="PF02970">
    <property type="entry name" value="TBCA"/>
    <property type="match status" value="1"/>
</dbReference>
<dbReference type="OrthoDB" id="296187at2759"/>
<comment type="subunit">
    <text evidence="3">Supercomplex made of cofactors A to E. Cofactors A and D function by capturing and stabilizing tubulin in a quasi-native conformation. Cofactor E binds to the cofactor D-tubulin complex; interaction with cofactor C then causes the release of tubulin polypeptides that are committed to the native state.</text>
</comment>
<comment type="subcellular location">
    <subcellularLocation>
        <location evidence="3">Cytoplasm</location>
        <location evidence="3">Cytoskeleton</location>
    </subcellularLocation>
</comment>
<keyword evidence="3" id="KW-0493">Microtubule</keyword>
<reference evidence="4" key="1">
    <citation type="submission" date="2021-03" db="EMBL/GenBank/DDBJ databases">
        <title>Revisited historic fungal species revealed as producer of novel bioactive compounds through whole genome sequencing and comparative genomics.</title>
        <authorList>
            <person name="Vignolle G.A."/>
            <person name="Hochenegger N."/>
            <person name="Mach R.L."/>
            <person name="Mach-Aigner A.R."/>
            <person name="Javad Rahimi M."/>
            <person name="Salim K.A."/>
            <person name="Chan C.M."/>
            <person name="Lim L.B.L."/>
            <person name="Cai F."/>
            <person name="Druzhinina I.S."/>
            <person name="U'Ren J.M."/>
            <person name="Derntl C."/>
        </authorList>
    </citation>
    <scope>NUCLEOTIDE SEQUENCE</scope>
    <source>
        <strain evidence="4">TUCIM 5799</strain>
    </source>
</reference>
<dbReference type="GO" id="GO:0007023">
    <property type="term" value="P:post-chaperonin tubulin folding pathway"/>
    <property type="evidence" value="ECO:0007669"/>
    <property type="project" value="UniProtKB-UniRule"/>
</dbReference>
<dbReference type="GO" id="GO:0005874">
    <property type="term" value="C:microtubule"/>
    <property type="evidence" value="ECO:0007669"/>
    <property type="project" value="UniProtKB-KW"/>
</dbReference>
<keyword evidence="5" id="KW-1185">Reference proteome</keyword>
<keyword evidence="2 3" id="KW-0143">Chaperone</keyword>
<keyword evidence="3" id="KW-0206">Cytoskeleton</keyword>
<dbReference type="AlphaFoldDB" id="A0A9P9WJD8"/>
<evidence type="ECO:0000256" key="3">
    <source>
        <dbReference type="RuleBase" id="RU364030"/>
    </source>
</evidence>
<comment type="similarity">
    <text evidence="1 3">Belongs to the TBCA family.</text>
</comment>
<dbReference type="InterPro" id="IPR004226">
    <property type="entry name" value="TBCA"/>
</dbReference>
<protein>
    <recommendedName>
        <fullName evidence="3">Tubulin-specific chaperone A</fullName>
    </recommendedName>
</protein>
<dbReference type="PANTHER" id="PTHR21500">
    <property type="entry name" value="TUBULIN-SPECIFIC CHAPERONE A"/>
    <property type="match status" value="1"/>
</dbReference>
<evidence type="ECO:0000256" key="2">
    <source>
        <dbReference type="ARBA" id="ARBA00023186"/>
    </source>
</evidence>
<evidence type="ECO:0000313" key="4">
    <source>
        <dbReference type="EMBL" id="KAI1866508.1"/>
    </source>
</evidence>
<dbReference type="EMBL" id="JAFIMR010000020">
    <property type="protein sequence ID" value="KAI1866508.1"/>
    <property type="molecule type" value="Genomic_DNA"/>
</dbReference>
<dbReference type="Gene3D" id="1.20.58.90">
    <property type="match status" value="1"/>
</dbReference>
<sequence>MPAPSPLKIATQAVSRLVTEEKYYQKELVSQTSRIEKLEADIKAGIDEDGNAEYRLKQEKQALEETKAVFGPLKQRIAEAVSRLEEQTATAEGAGDSNADELAKAKEVLASAPKEDA</sequence>
<proteinExistence type="inferred from homology"/>
<keyword evidence="3" id="KW-0963">Cytoplasm</keyword>